<sequence>MKRTFILFLLASLLYLPSMSQKKIRVACVGNSVTYGYGLSDREQTCYPTRLQEMLGDGYEVRNFGNSGTTLLFKGHKPYIKVQEFRDAMDFKADLVIIHLGLNDTDPRNWPEWKEEFIPNYRALIDSFRVANPKAKIWICKMTPIFHGHRRFESGTRDWHAQIQTRIEQIARTSQVRLIDLFTPLHCHPEMFPDALHPNPDGAMILAKTVYGAISGDYSGLQIPALYTDGMVIQRNESIKFHGIADYGEEVTVEFNGMKRKTIGDDQGHWDVTFPQMDAGGPYEITFKAKSCKYIIRNAWVGEVWLCSGQSNMEFKVCQSNTAQQDYLDANRLKNLHIFNMPALTRTDNVVWPDSVLKKNNMLEHLRMGPWENSSAESVKDFSAIAFNFGRVLADSLNIPIGIICNAVGGTTTESWIDRTSIENEFPQILRNWTENDLTQAWVRGRAKQNNKNATNNMQRHPYEPCYMYEAGIRPLEQYNIRGVLWYQGESNADRLEVHNKLFPMLVKSWRNNWNKRDLPFYTVQLSSLNRHHFPQFRDAQRRLAKSINNVWMAVTIDVGDSLDVHPRMKRPVGERLAALALNHTYNYNIESEGPELKDARRAGDALELTFSHADGMSITRGFEIAGDDGLYYPAEARIADNRIVLKNKNVKAPCSVRYGWQPFTRADLRNKQGFPAPTFIKENIY</sequence>
<dbReference type="GO" id="GO:0005975">
    <property type="term" value="P:carbohydrate metabolic process"/>
    <property type="evidence" value="ECO:0007669"/>
    <property type="project" value="TreeGrafter"/>
</dbReference>
<evidence type="ECO:0000259" key="3">
    <source>
        <dbReference type="Pfam" id="PF03629"/>
    </source>
</evidence>
<dbReference type="SUPFAM" id="SSF52266">
    <property type="entry name" value="SGNH hydrolase"/>
    <property type="match status" value="2"/>
</dbReference>
<name>A0A5P8E7F5_9BACT</name>
<dbReference type="Pfam" id="PF13472">
    <property type="entry name" value="Lipase_GDSL_2"/>
    <property type="match status" value="1"/>
</dbReference>
<evidence type="ECO:0000256" key="1">
    <source>
        <dbReference type="ARBA" id="ARBA00022801"/>
    </source>
</evidence>
<dbReference type="RefSeq" id="WP_111897941.1">
    <property type="nucleotide sequence ID" value="NZ_CP033459.1"/>
</dbReference>
<evidence type="ECO:0000256" key="2">
    <source>
        <dbReference type="SAM" id="SignalP"/>
    </source>
</evidence>
<gene>
    <name evidence="5" type="ORF">C7Y71_007500</name>
</gene>
<proteinExistence type="predicted"/>
<dbReference type="AlphaFoldDB" id="A0A5P8E7F5"/>
<dbReference type="PANTHER" id="PTHR22901">
    <property type="entry name" value="SIALATE O-ACETYLESTERASE"/>
    <property type="match status" value="1"/>
</dbReference>
<keyword evidence="2" id="KW-0732">Signal</keyword>
<feature type="domain" description="SGNH hydrolase-type esterase" evidence="4">
    <location>
        <begin position="28"/>
        <end position="203"/>
    </location>
</feature>
<evidence type="ECO:0000313" key="6">
    <source>
        <dbReference type="Proteomes" id="UP000249375"/>
    </source>
</evidence>
<dbReference type="InterPro" id="IPR005181">
    <property type="entry name" value="SASA"/>
</dbReference>
<feature type="chain" id="PRO_5024456599" evidence="2">
    <location>
        <begin position="21"/>
        <end position="686"/>
    </location>
</feature>
<feature type="signal peptide" evidence="2">
    <location>
        <begin position="1"/>
        <end position="20"/>
    </location>
</feature>
<reference evidence="5 6" key="1">
    <citation type="submission" date="2018-11" db="EMBL/GenBank/DDBJ databases">
        <authorList>
            <person name="Na S.W."/>
            <person name="Baik M."/>
        </authorList>
    </citation>
    <scope>NUCLEOTIDE SEQUENCE [LARGE SCALE GENOMIC DNA]</scope>
    <source>
        <strain evidence="5 6">E39</strain>
    </source>
</reference>
<dbReference type="PANTHER" id="PTHR22901:SF0">
    <property type="entry name" value="SIALATE O-ACETYLESTERASE"/>
    <property type="match status" value="1"/>
</dbReference>
<keyword evidence="6" id="KW-1185">Reference proteome</keyword>
<organism evidence="5 6">
    <name type="scientific">Pseudoprevotella muciniphila</name>
    <dbReference type="NCBI Taxonomy" id="2133944"/>
    <lineage>
        <taxon>Bacteria</taxon>
        <taxon>Pseudomonadati</taxon>
        <taxon>Bacteroidota</taxon>
        <taxon>Bacteroidia</taxon>
        <taxon>Bacteroidales</taxon>
        <taxon>Prevotellaceae</taxon>
        <taxon>Pseudoprevotella</taxon>
    </lineage>
</organism>
<protein>
    <submittedName>
        <fullName evidence="5">Sialate O-acetylesterase</fullName>
    </submittedName>
</protein>
<dbReference type="Pfam" id="PF03629">
    <property type="entry name" value="SASA"/>
    <property type="match status" value="1"/>
</dbReference>
<keyword evidence="1" id="KW-0378">Hydrolase</keyword>
<dbReference type="Proteomes" id="UP000249375">
    <property type="component" value="Chromosome"/>
</dbReference>
<dbReference type="OrthoDB" id="9816001at2"/>
<evidence type="ECO:0000259" key="4">
    <source>
        <dbReference type="Pfam" id="PF13472"/>
    </source>
</evidence>
<dbReference type="InterPro" id="IPR039329">
    <property type="entry name" value="SIAE"/>
</dbReference>
<dbReference type="GO" id="GO:0001681">
    <property type="term" value="F:sialate O-acetylesterase activity"/>
    <property type="evidence" value="ECO:0007669"/>
    <property type="project" value="InterPro"/>
</dbReference>
<dbReference type="InterPro" id="IPR036514">
    <property type="entry name" value="SGNH_hydro_sf"/>
</dbReference>
<dbReference type="InterPro" id="IPR013830">
    <property type="entry name" value="SGNH_hydro"/>
</dbReference>
<accession>A0A5P8E7F5</accession>
<dbReference type="Gene3D" id="3.40.50.1110">
    <property type="entry name" value="SGNH hydrolase"/>
    <property type="match status" value="2"/>
</dbReference>
<evidence type="ECO:0000313" key="5">
    <source>
        <dbReference type="EMBL" id="QFQ12872.1"/>
    </source>
</evidence>
<feature type="domain" description="Sialate O-acetylesterase" evidence="3">
    <location>
        <begin position="303"/>
        <end position="580"/>
    </location>
</feature>
<dbReference type="EMBL" id="CP033459">
    <property type="protein sequence ID" value="QFQ12872.1"/>
    <property type="molecule type" value="Genomic_DNA"/>
</dbReference>
<dbReference type="KEGG" id="alq:C7Y71_007500"/>